<dbReference type="InterPro" id="IPR000085">
    <property type="entry name" value="RuvA"/>
</dbReference>
<evidence type="ECO:0000313" key="8">
    <source>
        <dbReference type="EMBL" id="HHM01490.1"/>
    </source>
</evidence>
<proteinExistence type="inferred from homology"/>
<evidence type="ECO:0000256" key="6">
    <source>
        <dbReference type="HAMAP-Rule" id="MF_00031"/>
    </source>
</evidence>
<protein>
    <recommendedName>
        <fullName evidence="6">Holliday junction branch migration complex subunit RuvA</fullName>
    </recommendedName>
</protein>
<sequence length="198" mass="22120">MFEYIQGILETKTPTHTVIDVQGLGYRLSTSLSTFEKLPSVGEKTKLYVYTHVREDQFNLFGFSDTRERDVFLALLSISGIGPRLAQTILSGMTPAELIAAIEQKDEKRLNTISGVGKKTAQRLIVELKGKFEDDMLISGKREEEQSPPLNSMEKEALMALLALGYKKPVAERALARIKKQGRYTSLEALLKDALQVV</sequence>
<dbReference type="GO" id="GO:0009379">
    <property type="term" value="C:Holliday junction helicase complex"/>
    <property type="evidence" value="ECO:0007669"/>
    <property type="project" value="InterPro"/>
</dbReference>
<feature type="region of interest" description="Domain I" evidence="6">
    <location>
        <begin position="1"/>
        <end position="64"/>
    </location>
</feature>
<dbReference type="SUPFAM" id="SSF47781">
    <property type="entry name" value="RuvA domain 2-like"/>
    <property type="match status" value="1"/>
</dbReference>
<dbReference type="CDD" id="cd14332">
    <property type="entry name" value="UBA_RuvA_C"/>
    <property type="match status" value="1"/>
</dbReference>
<dbReference type="Gene3D" id="2.40.50.140">
    <property type="entry name" value="Nucleic acid-binding proteins"/>
    <property type="match status" value="1"/>
</dbReference>
<dbReference type="HAMAP" id="MF_00031">
    <property type="entry name" value="DNA_HJ_migration_RuvA"/>
    <property type="match status" value="1"/>
</dbReference>
<evidence type="ECO:0000256" key="1">
    <source>
        <dbReference type="ARBA" id="ARBA00022490"/>
    </source>
</evidence>
<evidence type="ECO:0000256" key="5">
    <source>
        <dbReference type="ARBA" id="ARBA00023204"/>
    </source>
</evidence>
<comment type="domain">
    <text evidence="6">Has three domains with a flexible linker between the domains II and III and assumes an 'L' shape. Domain III is highly mobile and contacts RuvB.</text>
</comment>
<dbReference type="InterPro" id="IPR011114">
    <property type="entry name" value="RuvA_C"/>
</dbReference>
<feature type="domain" description="Helix-hairpin-helix DNA-binding motif class 1" evidence="7">
    <location>
        <begin position="108"/>
        <end position="127"/>
    </location>
</feature>
<comment type="subcellular location">
    <subcellularLocation>
        <location evidence="6">Cytoplasm</location>
    </subcellularLocation>
</comment>
<dbReference type="InterPro" id="IPR010994">
    <property type="entry name" value="RuvA_2-like"/>
</dbReference>
<comment type="caution">
    <text evidence="8">The sequence shown here is derived from an EMBL/GenBank/DDBJ whole genome shotgun (WGS) entry which is preliminary data.</text>
</comment>
<evidence type="ECO:0000259" key="7">
    <source>
        <dbReference type="SMART" id="SM00278"/>
    </source>
</evidence>
<dbReference type="Pfam" id="PF01330">
    <property type="entry name" value="RuvA_N"/>
    <property type="match status" value="1"/>
</dbReference>
<keyword evidence="4 6" id="KW-0233">DNA recombination</keyword>
<dbReference type="NCBIfam" id="TIGR00084">
    <property type="entry name" value="ruvA"/>
    <property type="match status" value="1"/>
</dbReference>
<keyword evidence="2 6" id="KW-0227">DNA damage</keyword>
<organism evidence="8">
    <name type="scientific">Caldithrix abyssi</name>
    <dbReference type="NCBI Taxonomy" id="187145"/>
    <lineage>
        <taxon>Bacteria</taxon>
        <taxon>Pseudomonadati</taxon>
        <taxon>Calditrichota</taxon>
        <taxon>Calditrichia</taxon>
        <taxon>Calditrichales</taxon>
        <taxon>Calditrichaceae</taxon>
        <taxon>Caldithrix</taxon>
    </lineage>
</organism>
<dbReference type="InterPro" id="IPR013849">
    <property type="entry name" value="DNA_helicase_Holl-junc_RuvA_I"/>
</dbReference>
<keyword evidence="5 6" id="KW-0234">DNA repair</keyword>
<dbReference type="GO" id="GO:0048476">
    <property type="term" value="C:Holliday junction resolvase complex"/>
    <property type="evidence" value="ECO:0007669"/>
    <property type="project" value="UniProtKB-UniRule"/>
</dbReference>
<feature type="domain" description="Helix-hairpin-helix DNA-binding motif class 1" evidence="7">
    <location>
        <begin position="73"/>
        <end position="92"/>
    </location>
</feature>
<dbReference type="InterPro" id="IPR003583">
    <property type="entry name" value="Hlx-hairpin-Hlx_DNA-bd_motif"/>
</dbReference>
<dbReference type="SUPFAM" id="SSF50249">
    <property type="entry name" value="Nucleic acid-binding proteins"/>
    <property type="match status" value="1"/>
</dbReference>
<comment type="function">
    <text evidence="6">The RuvA-RuvB-RuvC complex processes Holliday junction (HJ) DNA during genetic recombination and DNA repair, while the RuvA-RuvB complex plays an important role in the rescue of blocked DNA replication forks via replication fork reversal (RFR). RuvA specifically binds to HJ cruciform DNA, conferring on it an open structure. The RuvB hexamer acts as an ATP-dependent pump, pulling dsDNA into and through the RuvAB complex. HJ branch migration allows RuvC to scan DNA until it finds its consensus sequence, where it cleaves and resolves the cruciform DNA.</text>
</comment>
<dbReference type="InterPro" id="IPR036267">
    <property type="entry name" value="RuvA_C_sf"/>
</dbReference>
<comment type="caution">
    <text evidence="6">Lacks conserved residue(s) required for the propagation of feature annotation.</text>
</comment>
<evidence type="ECO:0000256" key="4">
    <source>
        <dbReference type="ARBA" id="ARBA00023172"/>
    </source>
</evidence>
<comment type="similarity">
    <text evidence="6">Belongs to the RuvA family.</text>
</comment>
<dbReference type="SMART" id="SM00278">
    <property type="entry name" value="HhH1"/>
    <property type="match status" value="2"/>
</dbReference>
<dbReference type="GO" id="GO:0005737">
    <property type="term" value="C:cytoplasm"/>
    <property type="evidence" value="ECO:0007669"/>
    <property type="project" value="UniProtKB-SubCell"/>
</dbReference>
<dbReference type="GO" id="GO:0009378">
    <property type="term" value="F:four-way junction helicase activity"/>
    <property type="evidence" value="ECO:0007669"/>
    <property type="project" value="InterPro"/>
</dbReference>
<dbReference type="Gene3D" id="1.10.8.10">
    <property type="entry name" value="DNA helicase RuvA subunit, C-terminal domain"/>
    <property type="match status" value="1"/>
</dbReference>
<dbReference type="Gene3D" id="1.10.150.20">
    <property type="entry name" value="5' to 3' exonuclease, C-terminal subdomain"/>
    <property type="match status" value="1"/>
</dbReference>
<evidence type="ECO:0000256" key="3">
    <source>
        <dbReference type="ARBA" id="ARBA00023125"/>
    </source>
</evidence>
<dbReference type="GO" id="GO:0006281">
    <property type="term" value="P:DNA repair"/>
    <property type="evidence" value="ECO:0007669"/>
    <property type="project" value="UniProtKB-UniRule"/>
</dbReference>
<keyword evidence="1 6" id="KW-0963">Cytoplasm</keyword>
<dbReference type="SUPFAM" id="SSF46929">
    <property type="entry name" value="DNA helicase RuvA subunit, C-terminal domain"/>
    <property type="match status" value="1"/>
</dbReference>
<accession>A0A7V5RNH6</accession>
<feature type="region of interest" description="Domain III" evidence="6">
    <location>
        <begin position="150"/>
        <end position="198"/>
    </location>
</feature>
<dbReference type="GO" id="GO:0006310">
    <property type="term" value="P:DNA recombination"/>
    <property type="evidence" value="ECO:0007669"/>
    <property type="project" value="UniProtKB-UniRule"/>
</dbReference>
<dbReference type="AlphaFoldDB" id="A0A7V5RNH6"/>
<dbReference type="EMBL" id="DRLI01000028">
    <property type="protein sequence ID" value="HHM01490.1"/>
    <property type="molecule type" value="Genomic_DNA"/>
</dbReference>
<dbReference type="Pfam" id="PF14520">
    <property type="entry name" value="HHH_5"/>
    <property type="match status" value="1"/>
</dbReference>
<gene>
    <name evidence="6 8" type="primary">ruvA</name>
    <name evidence="8" type="ORF">ENJ15_00645</name>
</gene>
<name>A0A7V5RNH6_CALAY</name>
<dbReference type="GO" id="GO:0005524">
    <property type="term" value="F:ATP binding"/>
    <property type="evidence" value="ECO:0007669"/>
    <property type="project" value="InterPro"/>
</dbReference>
<keyword evidence="3 6" id="KW-0238">DNA-binding</keyword>
<dbReference type="InterPro" id="IPR012340">
    <property type="entry name" value="NA-bd_OB-fold"/>
</dbReference>
<dbReference type="Pfam" id="PF07499">
    <property type="entry name" value="RuvA_C"/>
    <property type="match status" value="1"/>
</dbReference>
<dbReference type="Proteomes" id="UP000885771">
    <property type="component" value="Unassembled WGS sequence"/>
</dbReference>
<comment type="subunit">
    <text evidence="6">Homotetramer. Forms an RuvA(8)-RuvB(12)-Holliday junction (HJ) complex. HJ DNA is sandwiched between 2 RuvA tetramers; dsDNA enters through RuvA and exits via RuvB. An RuvB hexamer assembles on each DNA strand where it exits the tetramer. Each RuvB hexamer is contacted by two RuvA subunits (via domain III) on 2 adjacent RuvB subunits; this complex drives branch migration. In the full resolvosome a probable DNA-RuvA(4)-RuvB(12)-RuvC(2) complex forms which resolves the HJ.</text>
</comment>
<evidence type="ECO:0000256" key="2">
    <source>
        <dbReference type="ARBA" id="ARBA00022763"/>
    </source>
</evidence>
<dbReference type="GO" id="GO:0000400">
    <property type="term" value="F:four-way junction DNA binding"/>
    <property type="evidence" value="ECO:0007669"/>
    <property type="project" value="UniProtKB-UniRule"/>
</dbReference>
<reference evidence="8" key="1">
    <citation type="journal article" date="2020" name="mSystems">
        <title>Genome- and Community-Level Interaction Insights into Carbon Utilization and Element Cycling Functions of Hydrothermarchaeota in Hydrothermal Sediment.</title>
        <authorList>
            <person name="Zhou Z."/>
            <person name="Liu Y."/>
            <person name="Xu W."/>
            <person name="Pan J."/>
            <person name="Luo Z.H."/>
            <person name="Li M."/>
        </authorList>
    </citation>
    <scope>NUCLEOTIDE SEQUENCE [LARGE SCALE GENOMIC DNA]</scope>
    <source>
        <strain evidence="8">HyVt-460</strain>
    </source>
</reference>